<evidence type="ECO:0000313" key="3">
    <source>
        <dbReference type="EMBL" id="CAE1273535.1"/>
    </source>
</evidence>
<name>A0A812CQM0_ACAPH</name>
<dbReference type="Pfam" id="PF17751">
    <property type="entry name" value="SKICH"/>
    <property type="match status" value="1"/>
</dbReference>
<dbReference type="OrthoDB" id="62798at2759"/>
<dbReference type="Gene3D" id="2.60.40.2840">
    <property type="match status" value="1"/>
</dbReference>
<dbReference type="InterPro" id="IPR036691">
    <property type="entry name" value="Endo/exonu/phosph_ase_sf"/>
</dbReference>
<dbReference type="Proteomes" id="UP000597762">
    <property type="component" value="Unassembled WGS sequence"/>
</dbReference>
<dbReference type="InterPro" id="IPR046985">
    <property type="entry name" value="IP5"/>
</dbReference>
<dbReference type="GO" id="GO:0004439">
    <property type="term" value="F:phosphatidylinositol-4,5-bisphosphate 5-phosphatase activity"/>
    <property type="evidence" value="ECO:0007669"/>
    <property type="project" value="TreeGrafter"/>
</dbReference>
<dbReference type="InterPro" id="IPR041611">
    <property type="entry name" value="SKICH"/>
</dbReference>
<dbReference type="GO" id="GO:0005886">
    <property type="term" value="C:plasma membrane"/>
    <property type="evidence" value="ECO:0007669"/>
    <property type="project" value="TreeGrafter"/>
</dbReference>
<evidence type="ECO:0000256" key="1">
    <source>
        <dbReference type="ARBA" id="ARBA00005910"/>
    </source>
</evidence>
<dbReference type="Pfam" id="PF22669">
    <property type="entry name" value="Exo_endo_phos2"/>
    <property type="match status" value="1"/>
</dbReference>
<dbReference type="GO" id="GO:0004445">
    <property type="term" value="F:inositol-polyphosphate 5-phosphatase activity"/>
    <property type="evidence" value="ECO:0007669"/>
    <property type="project" value="UniProtKB-EC"/>
</dbReference>
<dbReference type="PANTHER" id="PTHR11200:SF275">
    <property type="entry name" value="LD06095P"/>
    <property type="match status" value="1"/>
</dbReference>
<protein>
    <submittedName>
        <fullName evidence="3">E3.1.3.56</fullName>
        <ecNumber evidence="3">3.1.3.56</ecNumber>
    </submittedName>
</protein>
<reference evidence="3" key="1">
    <citation type="submission" date="2021-01" db="EMBL/GenBank/DDBJ databases">
        <authorList>
            <person name="Li R."/>
            <person name="Bekaert M."/>
        </authorList>
    </citation>
    <scope>NUCLEOTIDE SEQUENCE</scope>
    <source>
        <strain evidence="3">Farmed</strain>
    </source>
</reference>
<keyword evidence="3" id="KW-0378">Hydrolase</keyword>
<dbReference type="InterPro" id="IPR000300">
    <property type="entry name" value="IPPc"/>
</dbReference>
<dbReference type="GO" id="GO:0005737">
    <property type="term" value="C:cytoplasm"/>
    <property type="evidence" value="ECO:0007669"/>
    <property type="project" value="TreeGrafter"/>
</dbReference>
<comment type="similarity">
    <text evidence="1">Belongs to the inositol 1,4,5-trisphosphate 5-phosphatase type II family.</text>
</comment>
<evidence type="ECO:0000259" key="2">
    <source>
        <dbReference type="SMART" id="SM00128"/>
    </source>
</evidence>
<feature type="domain" description="Inositol polyphosphate-related phosphatase" evidence="2">
    <location>
        <begin position="1"/>
        <end position="252"/>
    </location>
</feature>
<accession>A0A812CQM0</accession>
<dbReference type="GO" id="GO:0046856">
    <property type="term" value="P:phosphatidylinositol dephosphorylation"/>
    <property type="evidence" value="ECO:0007669"/>
    <property type="project" value="InterPro"/>
</dbReference>
<dbReference type="EMBL" id="CAHIKZ030001730">
    <property type="protein sequence ID" value="CAE1273535.1"/>
    <property type="molecule type" value="Genomic_DNA"/>
</dbReference>
<keyword evidence="4" id="KW-1185">Reference proteome</keyword>
<evidence type="ECO:0000313" key="4">
    <source>
        <dbReference type="Proteomes" id="UP000597762"/>
    </source>
</evidence>
<sequence>MTDNPWTEKLTATLCPKGYIRFKVVRLSGMLELAFCRRQLFSSINGIESERTKTGLGGWWGNKGGICIRFDLNGINICIINSHLAAHRDQTPERIIDHNSILEDQKFRDDDVDNILDHDYVLWMGDLNFRIDELQREDVLTRIEKKEYDYLLQYDQLNNTRRQGLAFVDFQEGPITFPPTYKFDVDTNVYDTSEKQRIPAWCDRILWLVHDDSFDGVPLEVKQLHYRHHPEYKISDHRPVTSLFEVKMLSVPPNPLPVTFHNQGQWTIRRDAVVKYSVAVYEASSWDWIGLYKANFTDVQDYVSWVYAVPDAQKLKKPAQVRFTNLDDLKSSIERKHLLLYISSYKNTMLGMSNEFLVSIIIS</sequence>
<proteinExistence type="inferred from homology"/>
<dbReference type="EC" id="3.1.3.56" evidence="3"/>
<dbReference type="Gene3D" id="3.60.10.10">
    <property type="entry name" value="Endonuclease/exonuclease/phosphatase"/>
    <property type="match status" value="1"/>
</dbReference>
<dbReference type="GO" id="GO:0001726">
    <property type="term" value="C:ruffle"/>
    <property type="evidence" value="ECO:0007669"/>
    <property type="project" value="TreeGrafter"/>
</dbReference>
<dbReference type="PANTHER" id="PTHR11200">
    <property type="entry name" value="INOSITOL 5-PHOSPHATASE"/>
    <property type="match status" value="1"/>
</dbReference>
<dbReference type="SMART" id="SM00128">
    <property type="entry name" value="IPPc"/>
    <property type="match status" value="1"/>
</dbReference>
<gene>
    <name evidence="3" type="ORF">SPHA_38213</name>
</gene>
<organism evidence="3 4">
    <name type="scientific">Acanthosepion pharaonis</name>
    <name type="common">Pharaoh cuttlefish</name>
    <name type="synonym">Sepia pharaonis</name>
    <dbReference type="NCBI Taxonomy" id="158019"/>
    <lineage>
        <taxon>Eukaryota</taxon>
        <taxon>Metazoa</taxon>
        <taxon>Spiralia</taxon>
        <taxon>Lophotrochozoa</taxon>
        <taxon>Mollusca</taxon>
        <taxon>Cephalopoda</taxon>
        <taxon>Coleoidea</taxon>
        <taxon>Decapodiformes</taxon>
        <taxon>Sepiida</taxon>
        <taxon>Sepiina</taxon>
        <taxon>Sepiidae</taxon>
        <taxon>Acanthosepion</taxon>
    </lineage>
</organism>
<dbReference type="AlphaFoldDB" id="A0A812CQM0"/>
<comment type="caution">
    <text evidence="3">The sequence shown here is derived from an EMBL/GenBank/DDBJ whole genome shotgun (WGS) entry which is preliminary data.</text>
</comment>
<dbReference type="SUPFAM" id="SSF56219">
    <property type="entry name" value="DNase I-like"/>
    <property type="match status" value="1"/>
</dbReference>